<proteinExistence type="inferred from homology"/>
<evidence type="ECO:0000256" key="5">
    <source>
        <dbReference type="SAM" id="MobiDB-lite"/>
    </source>
</evidence>
<name>A0A8J5XF74_DIALT</name>
<keyword evidence="1" id="KW-0963">Cytoplasm</keyword>
<dbReference type="Proteomes" id="UP000751190">
    <property type="component" value="Unassembled WGS sequence"/>
</dbReference>
<organism evidence="7 8">
    <name type="scientific">Diacronema lutheri</name>
    <name type="common">Unicellular marine alga</name>
    <name type="synonym">Monochrysis lutheri</name>
    <dbReference type="NCBI Taxonomy" id="2081491"/>
    <lineage>
        <taxon>Eukaryota</taxon>
        <taxon>Haptista</taxon>
        <taxon>Haptophyta</taxon>
        <taxon>Pavlovophyceae</taxon>
        <taxon>Pavlovales</taxon>
        <taxon>Pavlovaceae</taxon>
        <taxon>Diacronema</taxon>
    </lineage>
</organism>
<dbReference type="SMART" id="SM00732">
    <property type="entry name" value="YqgFc"/>
    <property type="match status" value="1"/>
</dbReference>
<evidence type="ECO:0000259" key="6">
    <source>
        <dbReference type="SMART" id="SM00732"/>
    </source>
</evidence>
<keyword evidence="2" id="KW-0690">Ribosome biogenesis</keyword>
<feature type="region of interest" description="Disordered" evidence="5">
    <location>
        <begin position="194"/>
        <end position="235"/>
    </location>
</feature>
<protein>
    <recommendedName>
        <fullName evidence="6">YqgF/RNase H-like domain-containing protein</fullName>
    </recommendedName>
</protein>
<accession>A0A8J5XF74</accession>
<feature type="compositionally biased region" description="Basic and acidic residues" evidence="5">
    <location>
        <begin position="219"/>
        <end position="235"/>
    </location>
</feature>
<evidence type="ECO:0000313" key="7">
    <source>
        <dbReference type="EMBL" id="KAG8465948.1"/>
    </source>
</evidence>
<keyword evidence="8" id="KW-1185">Reference proteome</keyword>
<evidence type="ECO:0000313" key="8">
    <source>
        <dbReference type="Proteomes" id="UP000751190"/>
    </source>
</evidence>
<dbReference type="InterPro" id="IPR005227">
    <property type="entry name" value="YqgF"/>
</dbReference>
<keyword evidence="4" id="KW-0378">Hydrolase</keyword>
<dbReference type="AlphaFoldDB" id="A0A8J5XF74"/>
<dbReference type="HAMAP" id="MF_00651">
    <property type="entry name" value="Nuclease_YqgF"/>
    <property type="match status" value="1"/>
</dbReference>
<dbReference type="PANTHER" id="PTHR33317">
    <property type="entry name" value="POLYNUCLEOTIDYL TRANSFERASE, RIBONUCLEASE H-LIKE SUPERFAMILY PROTEIN"/>
    <property type="match status" value="1"/>
</dbReference>
<dbReference type="OMA" id="DFMIDMG"/>
<sequence>MRQVLVLGALLSLGARRPHVTLRRVAAGARMTRTGDVPDEQHESHLGRRTVGIDYGFRRTGVALSTGYSPEPLKVLETADNSSVAQTFLVTELIAIASRTASVQFVVGMPFDQAGGEANDQSPATRAFAMRLAEAAEVNGYHVFVWDERGSTMEARMRTQNAMLKRNRALERVDALAAAVILEGFFAADGRGAERLTRERQASTPRRALLDGPAPSYKEWQRQARERARQQREGG</sequence>
<gene>
    <name evidence="7" type="ORF">KFE25_005518</name>
</gene>
<keyword evidence="3" id="KW-0540">Nuclease</keyword>
<feature type="domain" description="YqgF/RNase H-like" evidence="6">
    <location>
        <begin position="48"/>
        <end position="155"/>
    </location>
</feature>
<dbReference type="OrthoDB" id="430851at2759"/>
<dbReference type="GO" id="GO:0004518">
    <property type="term" value="F:nuclease activity"/>
    <property type="evidence" value="ECO:0007669"/>
    <property type="project" value="UniProtKB-KW"/>
</dbReference>
<dbReference type="EMBL" id="JAGTXO010000009">
    <property type="protein sequence ID" value="KAG8465948.1"/>
    <property type="molecule type" value="Genomic_DNA"/>
</dbReference>
<dbReference type="Pfam" id="PF03652">
    <property type="entry name" value="RuvX"/>
    <property type="match status" value="1"/>
</dbReference>
<dbReference type="InterPro" id="IPR037027">
    <property type="entry name" value="YqgF/RNaseH-like_dom_sf"/>
</dbReference>
<dbReference type="SUPFAM" id="SSF53098">
    <property type="entry name" value="Ribonuclease H-like"/>
    <property type="match status" value="1"/>
</dbReference>
<comment type="caution">
    <text evidence="7">The sequence shown here is derived from an EMBL/GenBank/DDBJ whole genome shotgun (WGS) entry which is preliminary data.</text>
</comment>
<dbReference type="GO" id="GO:0000967">
    <property type="term" value="P:rRNA 5'-end processing"/>
    <property type="evidence" value="ECO:0007669"/>
    <property type="project" value="TreeGrafter"/>
</dbReference>
<evidence type="ECO:0000256" key="3">
    <source>
        <dbReference type="ARBA" id="ARBA00022722"/>
    </source>
</evidence>
<evidence type="ECO:0000256" key="4">
    <source>
        <dbReference type="ARBA" id="ARBA00022801"/>
    </source>
</evidence>
<dbReference type="CDD" id="cd16964">
    <property type="entry name" value="YqgF"/>
    <property type="match status" value="1"/>
</dbReference>
<dbReference type="NCBIfam" id="TIGR00250">
    <property type="entry name" value="RNAse_H_YqgF"/>
    <property type="match status" value="1"/>
</dbReference>
<dbReference type="InterPro" id="IPR012337">
    <property type="entry name" value="RNaseH-like_sf"/>
</dbReference>
<evidence type="ECO:0000256" key="2">
    <source>
        <dbReference type="ARBA" id="ARBA00022517"/>
    </source>
</evidence>
<dbReference type="InterPro" id="IPR006641">
    <property type="entry name" value="YqgF/RNaseH-like_dom"/>
</dbReference>
<dbReference type="Gene3D" id="3.30.420.140">
    <property type="entry name" value="YqgF/RNase H-like domain"/>
    <property type="match status" value="1"/>
</dbReference>
<reference evidence="7" key="1">
    <citation type="submission" date="2021-05" db="EMBL/GenBank/DDBJ databases">
        <title>The genome of the haptophyte Pavlova lutheri (Diacronema luteri, Pavlovales) - a model for lipid biosynthesis in eukaryotic algae.</title>
        <authorList>
            <person name="Hulatt C.J."/>
            <person name="Posewitz M.C."/>
        </authorList>
    </citation>
    <scope>NUCLEOTIDE SEQUENCE</scope>
    <source>
        <strain evidence="7">NIVA-4/92</strain>
    </source>
</reference>
<dbReference type="GO" id="GO:0016787">
    <property type="term" value="F:hydrolase activity"/>
    <property type="evidence" value="ECO:0007669"/>
    <property type="project" value="UniProtKB-KW"/>
</dbReference>
<evidence type="ECO:0000256" key="1">
    <source>
        <dbReference type="ARBA" id="ARBA00022490"/>
    </source>
</evidence>
<dbReference type="PANTHER" id="PTHR33317:SF4">
    <property type="entry name" value="POLYNUCLEOTIDYL TRANSFERASE, RIBONUCLEASE H-LIKE SUPERFAMILY PROTEIN"/>
    <property type="match status" value="1"/>
</dbReference>